<evidence type="ECO:0000259" key="7">
    <source>
        <dbReference type="PROSITE" id="PS51194"/>
    </source>
</evidence>
<dbReference type="Pfam" id="PF00271">
    <property type="entry name" value="Helicase_C"/>
    <property type="match status" value="1"/>
</dbReference>
<dbReference type="GO" id="GO:0016787">
    <property type="term" value="F:hydrolase activity"/>
    <property type="evidence" value="ECO:0007669"/>
    <property type="project" value="UniProtKB-KW"/>
</dbReference>
<dbReference type="CDD" id="cd18795">
    <property type="entry name" value="SF2_C_Ski2"/>
    <property type="match status" value="1"/>
</dbReference>
<dbReference type="GO" id="GO:0004386">
    <property type="term" value="F:helicase activity"/>
    <property type="evidence" value="ECO:0007669"/>
    <property type="project" value="UniProtKB-KW"/>
</dbReference>
<comment type="caution">
    <text evidence="8">The sequence shown here is derived from an EMBL/GenBank/DDBJ whole genome shotgun (WGS) entry which is preliminary data.</text>
</comment>
<dbReference type="EMBL" id="JACGXP010000002">
    <property type="protein sequence ID" value="MBA8990363.1"/>
    <property type="molecule type" value="Genomic_DNA"/>
</dbReference>
<evidence type="ECO:0000256" key="5">
    <source>
        <dbReference type="SAM" id="MobiDB-lite"/>
    </source>
</evidence>
<sequence length="814" mass="90857">MTSAEPSAAERFRAAKVRNRSRNLELFRADLRFDLDPFQLAACDALDQGRSVLVAAPTGAGKTIVAEFAIWLAMRQPTAKVFYTTPMKALSNQKYAELVDVYGESEVGLLTGDTNVNPRARVVVMTTEVLRNMIYADSDLLDDLAWVVLDEVHYLADRFRGAVWEEVILHLPTEVRLVSLSATVSNAEEFGDWLQTVRGDTDVIVSEDRPVPLEQHVLVGSKMVDLFDSSGAAATNRVNPELLRLVGGASRSERHGGGHRGRRGRGGYPERRGPRTEKLHRERIAHMLDERMLLPAIFFVFSRAGCDQGVRNVLRSGLSLTTSDERNEIRETAEYHCRTLLDEDLAVLGYWEWLEGLERGVAAHHAGLLPAFKEVVEHLFQRKLLKVVFATETLALGVNMPARTVVLEKLEKFNGEARVPITPGEYTQLTGRAGRRGIDVEGHSVIQWSDGLDPQAVASLASRRTYPLNSSFKPTYNMAVNLIEQFGRQRTREVLETSFAQFQADRSVVDLARKVRSQQESLDGYRQAMQCHLGDFTEYAALRRELSDLERTNVPGGREASHGARAERQAAITDVRRRMQRHPCHACPDREAHARWSERWYKLKRANDKLVQQIRSRTGAVATTFDRVTDVLLQLGYLVDTGNGEATVAAGGRRLQRIYGERDLLVAECLEAGVWKDLTPAQLAAMAATIVYQPRREDAPGIEHALPRGAFRPALDDTLTIWARLDDIERDARLAGSQPPTPAMAVGMFRWASGSALDDVLRTLDLPAGDFVRWSKQVIDLLDQIRNAGDEDLAQTARRATDAVRRGIVAYATV</sequence>
<dbReference type="GO" id="GO:0003676">
    <property type="term" value="F:nucleic acid binding"/>
    <property type="evidence" value="ECO:0007669"/>
    <property type="project" value="InterPro"/>
</dbReference>
<dbReference type="PANTHER" id="PTHR12131">
    <property type="entry name" value="ATP-DEPENDENT RNA AND DNA HELICASE"/>
    <property type="match status" value="1"/>
</dbReference>
<gene>
    <name evidence="8" type="ORF">FHW23_001609</name>
</gene>
<dbReference type="EC" id="3.6.4.-" evidence="8"/>
<dbReference type="Pfam" id="PF08148">
    <property type="entry name" value="DSHCT"/>
    <property type="match status" value="1"/>
</dbReference>
<feature type="domain" description="Helicase ATP-binding" evidence="6">
    <location>
        <begin position="43"/>
        <end position="202"/>
    </location>
</feature>
<reference evidence="8 9" key="1">
    <citation type="submission" date="2020-07" db="EMBL/GenBank/DDBJ databases">
        <title>Above-ground endophytic microbial communities from plants in different locations in the United States.</title>
        <authorList>
            <person name="Frank C."/>
        </authorList>
    </citation>
    <scope>NUCLEOTIDE SEQUENCE [LARGE SCALE GENOMIC DNA]</scope>
    <source>
        <strain evidence="8 9">WPL5_2</strain>
    </source>
</reference>
<dbReference type="GO" id="GO:0005524">
    <property type="term" value="F:ATP binding"/>
    <property type="evidence" value="ECO:0007669"/>
    <property type="project" value="UniProtKB-KW"/>
</dbReference>
<dbReference type="Gene3D" id="1.10.3380.30">
    <property type="match status" value="1"/>
</dbReference>
<dbReference type="PROSITE" id="PS51194">
    <property type="entry name" value="HELICASE_CTER"/>
    <property type="match status" value="1"/>
</dbReference>
<evidence type="ECO:0000313" key="9">
    <source>
        <dbReference type="Proteomes" id="UP000590225"/>
    </source>
</evidence>
<evidence type="ECO:0000256" key="4">
    <source>
        <dbReference type="ARBA" id="ARBA00022840"/>
    </source>
</evidence>
<evidence type="ECO:0000256" key="2">
    <source>
        <dbReference type="ARBA" id="ARBA00022801"/>
    </source>
</evidence>
<dbReference type="SMART" id="SM01142">
    <property type="entry name" value="DSHCT"/>
    <property type="match status" value="1"/>
</dbReference>
<dbReference type="PROSITE" id="PS51192">
    <property type="entry name" value="HELICASE_ATP_BIND_1"/>
    <property type="match status" value="1"/>
</dbReference>
<dbReference type="SMART" id="SM00487">
    <property type="entry name" value="DEXDc"/>
    <property type="match status" value="1"/>
</dbReference>
<keyword evidence="4" id="KW-0067">ATP-binding</keyword>
<name>A0AAW3T820_9MICO</name>
<dbReference type="GO" id="GO:0070478">
    <property type="term" value="P:nuclear-transcribed mRNA catabolic process, 3'-5' exonucleolytic nonsense-mediated decay"/>
    <property type="evidence" value="ECO:0007669"/>
    <property type="project" value="TreeGrafter"/>
</dbReference>
<keyword evidence="3 8" id="KW-0347">Helicase</keyword>
<evidence type="ECO:0000259" key="6">
    <source>
        <dbReference type="PROSITE" id="PS51192"/>
    </source>
</evidence>
<dbReference type="RefSeq" id="WP_182515795.1">
    <property type="nucleotide sequence ID" value="NZ_JACGXP010000002.1"/>
</dbReference>
<proteinExistence type="predicted"/>
<dbReference type="SMART" id="SM00490">
    <property type="entry name" value="HELICc"/>
    <property type="match status" value="1"/>
</dbReference>
<dbReference type="InterPro" id="IPR001650">
    <property type="entry name" value="Helicase_C-like"/>
</dbReference>
<dbReference type="GO" id="GO:0055087">
    <property type="term" value="C:Ski complex"/>
    <property type="evidence" value="ECO:0007669"/>
    <property type="project" value="TreeGrafter"/>
</dbReference>
<dbReference type="AlphaFoldDB" id="A0AAW3T820"/>
<dbReference type="Gene3D" id="3.40.50.300">
    <property type="entry name" value="P-loop containing nucleotide triphosphate hydrolases"/>
    <property type="match status" value="2"/>
</dbReference>
<dbReference type="SMART" id="SM00382">
    <property type="entry name" value="AAA"/>
    <property type="match status" value="1"/>
</dbReference>
<accession>A0AAW3T820</accession>
<dbReference type="InterPro" id="IPR011545">
    <property type="entry name" value="DEAD/DEAH_box_helicase_dom"/>
</dbReference>
<keyword evidence="1" id="KW-0547">Nucleotide-binding</keyword>
<dbReference type="PANTHER" id="PTHR12131:SF1">
    <property type="entry name" value="ATP-DEPENDENT RNA HELICASE SUPV3L1, MITOCHONDRIAL-RELATED"/>
    <property type="match status" value="1"/>
</dbReference>
<dbReference type="InterPro" id="IPR003593">
    <property type="entry name" value="AAA+_ATPase"/>
</dbReference>
<keyword evidence="2 8" id="KW-0378">Hydrolase</keyword>
<dbReference type="InterPro" id="IPR012961">
    <property type="entry name" value="Ski2/MTR4_C"/>
</dbReference>
<feature type="domain" description="Helicase C-terminal" evidence="7">
    <location>
        <begin position="305"/>
        <end position="483"/>
    </location>
</feature>
<evidence type="ECO:0000256" key="1">
    <source>
        <dbReference type="ARBA" id="ARBA00022741"/>
    </source>
</evidence>
<dbReference type="Pfam" id="PF00270">
    <property type="entry name" value="DEAD"/>
    <property type="match status" value="1"/>
</dbReference>
<feature type="region of interest" description="Disordered" evidence="5">
    <location>
        <begin position="249"/>
        <end position="276"/>
    </location>
</feature>
<dbReference type="InterPro" id="IPR027417">
    <property type="entry name" value="P-loop_NTPase"/>
</dbReference>
<dbReference type="InterPro" id="IPR050699">
    <property type="entry name" value="RNA-DNA_Helicase"/>
</dbReference>
<dbReference type="InterPro" id="IPR014001">
    <property type="entry name" value="Helicase_ATP-bd"/>
</dbReference>
<organism evidence="8 9">
    <name type="scientific">Curtobacterium pusillum</name>
    <dbReference type="NCBI Taxonomy" id="69373"/>
    <lineage>
        <taxon>Bacteria</taxon>
        <taxon>Bacillati</taxon>
        <taxon>Actinomycetota</taxon>
        <taxon>Actinomycetes</taxon>
        <taxon>Micrococcales</taxon>
        <taxon>Microbacteriaceae</taxon>
        <taxon>Curtobacterium</taxon>
    </lineage>
</organism>
<dbReference type="Proteomes" id="UP000590225">
    <property type="component" value="Unassembled WGS sequence"/>
</dbReference>
<evidence type="ECO:0000313" key="8">
    <source>
        <dbReference type="EMBL" id="MBA8990363.1"/>
    </source>
</evidence>
<evidence type="ECO:0000256" key="3">
    <source>
        <dbReference type="ARBA" id="ARBA00022806"/>
    </source>
</evidence>
<dbReference type="SUPFAM" id="SSF52540">
    <property type="entry name" value="P-loop containing nucleoside triphosphate hydrolases"/>
    <property type="match status" value="1"/>
</dbReference>
<protein>
    <submittedName>
        <fullName evidence="8">ATP-dependent RNA helicase HelY</fullName>
        <ecNumber evidence="8">3.6.4.-</ecNumber>
    </submittedName>
</protein>